<proteinExistence type="predicted"/>
<reference evidence="1 2" key="1">
    <citation type="journal article" date="2013" name="PLoS ONE">
        <title>Predicting the Proteins of Angomonas deanei, Strigomonas culicis and Their Respective Endosymbionts Reveals New Aspects of the Trypanosomatidae Family.</title>
        <authorList>
            <person name="Motta M.C."/>
            <person name="Martins A.C."/>
            <person name="de Souza S.S."/>
            <person name="Catta-Preta C.M."/>
            <person name="Silva R."/>
            <person name="Klein C.C."/>
            <person name="de Almeida L.G."/>
            <person name="de Lima Cunha O."/>
            <person name="Ciapina L.P."/>
            <person name="Brocchi M."/>
            <person name="Colabardini A.C."/>
            <person name="de Araujo Lima B."/>
            <person name="Machado C.R."/>
            <person name="de Almeida Soares C.M."/>
            <person name="Probst C.M."/>
            <person name="de Menezes C.B."/>
            <person name="Thompson C.E."/>
            <person name="Bartholomeu D.C."/>
            <person name="Gradia D.F."/>
            <person name="Pavoni D.P."/>
            <person name="Grisard E.C."/>
            <person name="Fantinatti-Garboggini F."/>
            <person name="Marchini F.K."/>
            <person name="Rodrigues-Luiz G.F."/>
            <person name="Wagner G."/>
            <person name="Goldman G.H."/>
            <person name="Fietto J.L."/>
            <person name="Elias M.C."/>
            <person name="Goldman M.H."/>
            <person name="Sagot M.F."/>
            <person name="Pereira M."/>
            <person name="Stoco P.H."/>
            <person name="de Mendonca-Neto R.P."/>
            <person name="Teixeira S.M."/>
            <person name="Maciel T.E."/>
            <person name="de Oliveira Mendes T.A."/>
            <person name="Urmenyi T.P."/>
            <person name="de Souza W."/>
            <person name="Schenkman S."/>
            <person name="de Vasconcelos A.T."/>
        </authorList>
    </citation>
    <scope>NUCLEOTIDE SEQUENCE [LARGE SCALE GENOMIC DNA]</scope>
</reference>
<dbReference type="SUPFAM" id="SSF75005">
    <property type="entry name" value="Arabinanase/levansucrase/invertase"/>
    <property type="match status" value="1"/>
</dbReference>
<dbReference type="EMBL" id="ATMH01004966">
    <property type="protein sequence ID" value="EPY28614.1"/>
    <property type="molecule type" value="Genomic_DNA"/>
</dbReference>
<accession>S9UIT3</accession>
<dbReference type="Pfam" id="PF08950">
    <property type="entry name" value="DUF1861"/>
    <property type="match status" value="1"/>
</dbReference>
<dbReference type="PANTHER" id="PTHR37036">
    <property type="match status" value="1"/>
</dbReference>
<evidence type="ECO:0000313" key="1">
    <source>
        <dbReference type="EMBL" id="EPY28614.1"/>
    </source>
</evidence>
<name>S9UIT3_9TRYP</name>
<protein>
    <submittedName>
        <fullName evidence="1">Uncharacterized protein</fullName>
    </submittedName>
</protein>
<evidence type="ECO:0000313" key="2">
    <source>
        <dbReference type="Proteomes" id="UP000015354"/>
    </source>
</evidence>
<dbReference type="InterPro" id="IPR023296">
    <property type="entry name" value="Glyco_hydro_beta-prop_sf"/>
</dbReference>
<dbReference type="OrthoDB" id="268635at2759"/>
<dbReference type="AlphaFoldDB" id="S9UIT3"/>
<comment type="caution">
    <text evidence="1">The sequence shown here is derived from an EMBL/GenBank/DDBJ whole genome shotgun (WGS) entry which is preliminary data.</text>
</comment>
<dbReference type="Proteomes" id="UP000015354">
    <property type="component" value="Unassembled WGS sequence"/>
</dbReference>
<dbReference type="InterPro" id="IPR015045">
    <property type="entry name" value="MPT-1-like_LmxM"/>
</dbReference>
<sequence length="328" mass="37194">MTSTIQEERALFEANKKIYESCLLTFLGVEGWDVYNCSIPFFFDGTKYMYGRVEKRNEWANSHVRLFKECDKDTFTVLPDLSWELEDPYIQCVNGEFVLGGTHVRKTVGAVLSYYGFFYRGTPFSTKYFTTGPDFMKDVRIVELADKRLGVFSRKRTKEEVYFGFSIVPSLDLLSMDAIQSAKPLDIIRPGHWGGVNQAYLLQTGHVGCIAHYSYHDTNSTGAAVTVYTNYAFVIDPLTREIFACKFIGSKCCYPPCPFKIPALEDCVFSSGISPREDGKWDLYSGVGDVGQGRITIDYPFEGYGSIVSNHDDDRDETTHRATMRVLL</sequence>
<keyword evidence="2" id="KW-1185">Reference proteome</keyword>
<dbReference type="Gene3D" id="2.115.10.20">
    <property type="entry name" value="Glycosyl hydrolase domain, family 43"/>
    <property type="match status" value="1"/>
</dbReference>
<gene>
    <name evidence="1" type="ORF">STCU_04966</name>
</gene>
<organism evidence="1 2">
    <name type="scientific">Strigomonas culicis</name>
    <dbReference type="NCBI Taxonomy" id="28005"/>
    <lineage>
        <taxon>Eukaryota</taxon>
        <taxon>Discoba</taxon>
        <taxon>Euglenozoa</taxon>
        <taxon>Kinetoplastea</taxon>
        <taxon>Metakinetoplastina</taxon>
        <taxon>Trypanosomatida</taxon>
        <taxon>Trypanosomatidae</taxon>
        <taxon>Strigomonadinae</taxon>
        <taxon>Strigomonas</taxon>
    </lineage>
</organism>
<dbReference type="PANTHER" id="PTHR37036:SF2">
    <property type="entry name" value="DUF1861 FAMILY PROTEIN"/>
    <property type="match status" value="1"/>
</dbReference>